<comment type="similarity">
    <text evidence="1 4">Belongs to the UDP-glycosyltransferase family.</text>
</comment>
<dbReference type="GO" id="GO:0008194">
    <property type="term" value="F:UDP-glycosyltransferase activity"/>
    <property type="evidence" value="ECO:0007669"/>
    <property type="project" value="InterPro"/>
</dbReference>
<protein>
    <recommendedName>
        <fullName evidence="5">Glycosyltransferase</fullName>
        <ecNumber evidence="5">2.4.1.-</ecNumber>
    </recommendedName>
</protein>
<accession>A0A835CCK9</accession>
<organism evidence="6 7">
    <name type="scientific">Senna tora</name>
    <dbReference type="NCBI Taxonomy" id="362788"/>
    <lineage>
        <taxon>Eukaryota</taxon>
        <taxon>Viridiplantae</taxon>
        <taxon>Streptophyta</taxon>
        <taxon>Embryophyta</taxon>
        <taxon>Tracheophyta</taxon>
        <taxon>Spermatophyta</taxon>
        <taxon>Magnoliopsida</taxon>
        <taxon>eudicotyledons</taxon>
        <taxon>Gunneridae</taxon>
        <taxon>Pentapetalae</taxon>
        <taxon>rosids</taxon>
        <taxon>fabids</taxon>
        <taxon>Fabales</taxon>
        <taxon>Fabaceae</taxon>
        <taxon>Caesalpinioideae</taxon>
        <taxon>Cassia clade</taxon>
        <taxon>Senna</taxon>
    </lineage>
</organism>
<dbReference type="PANTHER" id="PTHR48045">
    <property type="entry name" value="UDP-GLYCOSYLTRANSFERASE 72B1"/>
    <property type="match status" value="1"/>
</dbReference>
<dbReference type="EMBL" id="JAAIUW010000003">
    <property type="protein sequence ID" value="KAF7838061.1"/>
    <property type="molecule type" value="Genomic_DNA"/>
</dbReference>
<sequence length="458" mass="50156">MELGTTAKPLHVAVLAFPFSSHPGPLLDFARRIAAHSATPENTTFSFFCTADANASLFSEQNNPRLPPNFNHYHVHDGLPDAYVPSGHPIEKVYLFLNAMPENYRRAMDVAVAETGKKISCIITDAFLWFGADMAAEMNAKWIPLWMAGPHALLLHVLTDLLRQKLEDDVCEEQSLSFVGGGLSKVKIEDLPEGVVKGIDDPFAIMLHKMGQMLPRATTVAINSCEAILPPAVNELKSKFQMLLNVGPLTTTQSISDVVPDEHGCLEWLDKHEKASVVYIGFGSVIVPPPHELAAIAEALEETKFPFIWSFRGDPEKLLPEGMLERTKSQGKVVQWAPQVRILRHSSIGVFVTHGGWNSILESILGGVPMICRPFFGDQMVNARMLEAEWGIGMAVKNGGLSNKDEAVKILGSALLSEEGKIMREKIAFFKEAATKAVEPCGSSTQNFNTLVDLATTS</sequence>
<reference evidence="6" key="1">
    <citation type="submission" date="2020-09" db="EMBL/GenBank/DDBJ databases">
        <title>Genome-Enabled Discovery of Anthraquinone Biosynthesis in Senna tora.</title>
        <authorList>
            <person name="Kang S.-H."/>
            <person name="Pandey R.P."/>
            <person name="Lee C.-M."/>
            <person name="Sim J.-S."/>
            <person name="Jeong J.-T."/>
            <person name="Choi B.-S."/>
            <person name="Jung M."/>
            <person name="Ginzburg D."/>
            <person name="Zhao K."/>
            <person name="Won S.Y."/>
            <person name="Oh T.-J."/>
            <person name="Yu Y."/>
            <person name="Kim N.-H."/>
            <person name="Lee O.R."/>
            <person name="Lee T.-H."/>
            <person name="Bashyal P."/>
            <person name="Kim T.-S."/>
            <person name="Lee W.-H."/>
            <person name="Kawkins C."/>
            <person name="Kim C.-K."/>
            <person name="Kim J.S."/>
            <person name="Ahn B.O."/>
            <person name="Rhee S.Y."/>
            <person name="Sohng J.K."/>
        </authorList>
    </citation>
    <scope>NUCLEOTIDE SEQUENCE</scope>
    <source>
        <tissue evidence="6">Leaf</tissue>
    </source>
</reference>
<dbReference type="PANTHER" id="PTHR48045:SF34">
    <property type="entry name" value="ISOFLAVONE 7-O-GLUCOSYLTRANSFERASE 1-LIKE"/>
    <property type="match status" value="1"/>
</dbReference>
<dbReference type="SUPFAM" id="SSF53756">
    <property type="entry name" value="UDP-Glycosyltransferase/glycogen phosphorylase"/>
    <property type="match status" value="1"/>
</dbReference>
<dbReference type="AlphaFoldDB" id="A0A835CCK9"/>
<evidence type="ECO:0000313" key="6">
    <source>
        <dbReference type="EMBL" id="KAF7838061.1"/>
    </source>
</evidence>
<evidence type="ECO:0000256" key="2">
    <source>
        <dbReference type="ARBA" id="ARBA00022676"/>
    </source>
</evidence>
<keyword evidence="3 4" id="KW-0808">Transferase</keyword>
<dbReference type="InterPro" id="IPR035595">
    <property type="entry name" value="UDP_glycos_trans_CS"/>
</dbReference>
<dbReference type="CDD" id="cd03784">
    <property type="entry name" value="GT1_Gtf-like"/>
    <property type="match status" value="1"/>
</dbReference>
<evidence type="ECO:0000256" key="1">
    <source>
        <dbReference type="ARBA" id="ARBA00009995"/>
    </source>
</evidence>
<dbReference type="GO" id="GO:0016758">
    <property type="term" value="F:hexosyltransferase activity"/>
    <property type="evidence" value="ECO:0007669"/>
    <property type="project" value="UniProtKB-ARBA"/>
</dbReference>
<dbReference type="PROSITE" id="PS00375">
    <property type="entry name" value="UDPGT"/>
    <property type="match status" value="1"/>
</dbReference>
<dbReference type="Proteomes" id="UP000634136">
    <property type="component" value="Unassembled WGS sequence"/>
</dbReference>
<keyword evidence="2 4" id="KW-0328">Glycosyltransferase</keyword>
<evidence type="ECO:0000256" key="5">
    <source>
        <dbReference type="RuleBase" id="RU362057"/>
    </source>
</evidence>
<dbReference type="OrthoDB" id="5835829at2759"/>
<comment type="caution">
    <text evidence="6">The sequence shown here is derived from an EMBL/GenBank/DDBJ whole genome shotgun (WGS) entry which is preliminary data.</text>
</comment>
<evidence type="ECO:0000256" key="4">
    <source>
        <dbReference type="RuleBase" id="RU003718"/>
    </source>
</evidence>
<dbReference type="Pfam" id="PF00201">
    <property type="entry name" value="UDPGT"/>
    <property type="match status" value="1"/>
</dbReference>
<name>A0A835CCK9_9FABA</name>
<evidence type="ECO:0000256" key="3">
    <source>
        <dbReference type="ARBA" id="ARBA00022679"/>
    </source>
</evidence>
<proteinExistence type="inferred from homology"/>
<gene>
    <name evidence="6" type="ORF">G2W53_006543</name>
</gene>
<dbReference type="FunFam" id="3.40.50.2000:FF:000056">
    <property type="entry name" value="Glycosyltransferase"/>
    <property type="match status" value="1"/>
</dbReference>
<dbReference type="FunFam" id="3.40.50.2000:FF:000129">
    <property type="entry name" value="Glycosyltransferase"/>
    <property type="match status" value="1"/>
</dbReference>
<dbReference type="Gene3D" id="3.40.50.2000">
    <property type="entry name" value="Glycogen Phosphorylase B"/>
    <property type="match status" value="2"/>
</dbReference>
<keyword evidence="7" id="KW-1185">Reference proteome</keyword>
<dbReference type="EC" id="2.4.1.-" evidence="5"/>
<dbReference type="InterPro" id="IPR002213">
    <property type="entry name" value="UDP_glucos_trans"/>
</dbReference>
<evidence type="ECO:0000313" key="7">
    <source>
        <dbReference type="Proteomes" id="UP000634136"/>
    </source>
</evidence>